<dbReference type="Proteomes" id="UP001589646">
    <property type="component" value="Unassembled WGS sequence"/>
</dbReference>
<name>A0ABV5PRX9_9ACTN</name>
<dbReference type="Pfam" id="PF09828">
    <property type="entry name" value="ChrB_C"/>
    <property type="match status" value="1"/>
</dbReference>
<evidence type="ECO:0000313" key="4">
    <source>
        <dbReference type="Proteomes" id="UP001589646"/>
    </source>
</evidence>
<gene>
    <name evidence="3" type="ORF">ACFFRN_05060</name>
</gene>
<protein>
    <submittedName>
        <fullName evidence="3">Chromate resistance protein ChrB domain-containing protein</fullName>
    </submittedName>
</protein>
<feature type="compositionally biased region" description="Basic and acidic residues" evidence="1">
    <location>
        <begin position="22"/>
        <end position="35"/>
    </location>
</feature>
<reference evidence="3 4" key="1">
    <citation type="submission" date="2024-09" db="EMBL/GenBank/DDBJ databases">
        <authorList>
            <person name="Sun Q."/>
            <person name="Mori K."/>
        </authorList>
    </citation>
    <scope>NUCLEOTIDE SEQUENCE [LARGE SCALE GENOMIC DNA]</scope>
    <source>
        <strain evidence="3 4">JCM 3323</strain>
    </source>
</reference>
<dbReference type="EMBL" id="JBHMCE010000002">
    <property type="protein sequence ID" value="MFB9525981.1"/>
    <property type="molecule type" value="Genomic_DNA"/>
</dbReference>
<evidence type="ECO:0000256" key="1">
    <source>
        <dbReference type="SAM" id="MobiDB-lite"/>
    </source>
</evidence>
<feature type="domain" description="ChrB C-terminal" evidence="2">
    <location>
        <begin position="1"/>
        <end position="28"/>
    </location>
</feature>
<proteinExistence type="predicted"/>
<evidence type="ECO:0000259" key="2">
    <source>
        <dbReference type="Pfam" id="PF09828"/>
    </source>
</evidence>
<accession>A0ABV5PRX9</accession>
<keyword evidence="4" id="KW-1185">Reference proteome</keyword>
<evidence type="ECO:0000313" key="3">
    <source>
        <dbReference type="EMBL" id="MFB9525981.1"/>
    </source>
</evidence>
<dbReference type="InterPro" id="IPR018634">
    <property type="entry name" value="ChrB_C"/>
</dbReference>
<dbReference type="RefSeq" id="WP_346122701.1">
    <property type="nucleotide sequence ID" value="NZ_BAAAXC010000014.1"/>
</dbReference>
<organism evidence="3 4">
    <name type="scientific">Nonomuraea roseola</name>
    <dbReference type="NCBI Taxonomy" id="46179"/>
    <lineage>
        <taxon>Bacteria</taxon>
        <taxon>Bacillati</taxon>
        <taxon>Actinomycetota</taxon>
        <taxon>Actinomycetes</taxon>
        <taxon>Streptosporangiales</taxon>
        <taxon>Streptosporangiaceae</taxon>
        <taxon>Nonomuraea</taxon>
    </lineage>
</organism>
<comment type="caution">
    <text evidence="3">The sequence shown here is derived from an EMBL/GenBank/DDBJ whole genome shotgun (WGS) entry which is preliminary data.</text>
</comment>
<sequence>MTRARPETDRIACPWMIRRFIDPDAEIQRPRDRTNSTHRCP</sequence>
<feature type="region of interest" description="Disordered" evidence="1">
    <location>
        <begin position="22"/>
        <end position="41"/>
    </location>
</feature>